<dbReference type="InterPro" id="IPR007518">
    <property type="entry name" value="MINDY"/>
</dbReference>
<dbReference type="GO" id="GO:0071108">
    <property type="term" value="P:protein K48-linked deubiquitination"/>
    <property type="evidence" value="ECO:0007669"/>
    <property type="project" value="TreeGrafter"/>
</dbReference>
<feature type="domain" description="MINDY deubiquitinase" evidence="2">
    <location>
        <begin position="391"/>
        <end position="686"/>
    </location>
</feature>
<feature type="compositionally biased region" description="Polar residues" evidence="1">
    <location>
        <begin position="186"/>
        <end position="202"/>
    </location>
</feature>
<feature type="compositionally biased region" description="Basic and acidic residues" evidence="1">
    <location>
        <begin position="317"/>
        <end position="326"/>
    </location>
</feature>
<feature type="compositionally biased region" description="Low complexity" evidence="1">
    <location>
        <begin position="829"/>
        <end position="847"/>
    </location>
</feature>
<feature type="compositionally biased region" description="Low complexity" evidence="1">
    <location>
        <begin position="210"/>
        <end position="224"/>
    </location>
</feature>
<dbReference type="GO" id="GO:0005829">
    <property type="term" value="C:cytosol"/>
    <property type="evidence" value="ECO:0007669"/>
    <property type="project" value="TreeGrafter"/>
</dbReference>
<evidence type="ECO:0000259" key="2">
    <source>
        <dbReference type="Pfam" id="PF04424"/>
    </source>
</evidence>
<reference evidence="3" key="1">
    <citation type="journal article" date="2020" name="Stud. Mycol.">
        <title>101 Dothideomycetes genomes: a test case for predicting lifestyles and emergence of pathogens.</title>
        <authorList>
            <person name="Haridas S."/>
            <person name="Albert R."/>
            <person name="Binder M."/>
            <person name="Bloem J."/>
            <person name="Labutti K."/>
            <person name="Salamov A."/>
            <person name="Andreopoulos B."/>
            <person name="Baker S."/>
            <person name="Barry K."/>
            <person name="Bills G."/>
            <person name="Bluhm B."/>
            <person name="Cannon C."/>
            <person name="Castanera R."/>
            <person name="Culley D."/>
            <person name="Daum C."/>
            <person name="Ezra D."/>
            <person name="Gonzalez J."/>
            <person name="Henrissat B."/>
            <person name="Kuo A."/>
            <person name="Liang C."/>
            <person name="Lipzen A."/>
            <person name="Lutzoni F."/>
            <person name="Magnuson J."/>
            <person name="Mondo S."/>
            <person name="Nolan M."/>
            <person name="Ohm R."/>
            <person name="Pangilinan J."/>
            <person name="Park H.-J."/>
            <person name="Ramirez L."/>
            <person name="Alfaro M."/>
            <person name="Sun H."/>
            <person name="Tritt A."/>
            <person name="Yoshinaga Y."/>
            <person name="Zwiers L.-H."/>
            <person name="Turgeon B."/>
            <person name="Goodwin S."/>
            <person name="Spatafora J."/>
            <person name="Crous P."/>
            <person name="Grigoriev I."/>
        </authorList>
    </citation>
    <scope>NUCLEOTIDE SEQUENCE</scope>
    <source>
        <strain evidence="3">CBS 101060</strain>
    </source>
</reference>
<dbReference type="GO" id="GO:0016807">
    <property type="term" value="F:cysteine-type carboxypeptidase activity"/>
    <property type="evidence" value="ECO:0007669"/>
    <property type="project" value="TreeGrafter"/>
</dbReference>
<keyword evidence="4" id="KW-1185">Reference proteome</keyword>
<evidence type="ECO:0000256" key="1">
    <source>
        <dbReference type="SAM" id="MobiDB-lite"/>
    </source>
</evidence>
<dbReference type="EMBL" id="MU006091">
    <property type="protein sequence ID" value="KAF2841672.1"/>
    <property type="molecule type" value="Genomic_DNA"/>
</dbReference>
<feature type="compositionally biased region" description="Polar residues" evidence="1">
    <location>
        <begin position="363"/>
        <end position="374"/>
    </location>
</feature>
<gene>
    <name evidence="3" type="ORF">M501DRAFT_929464</name>
</gene>
<organism evidence="3 4">
    <name type="scientific">Patellaria atrata CBS 101060</name>
    <dbReference type="NCBI Taxonomy" id="1346257"/>
    <lineage>
        <taxon>Eukaryota</taxon>
        <taxon>Fungi</taxon>
        <taxon>Dikarya</taxon>
        <taxon>Ascomycota</taxon>
        <taxon>Pezizomycotina</taxon>
        <taxon>Dothideomycetes</taxon>
        <taxon>Dothideomycetes incertae sedis</taxon>
        <taxon>Patellariales</taxon>
        <taxon>Patellariaceae</taxon>
        <taxon>Patellaria</taxon>
    </lineage>
</organism>
<feature type="region of interest" description="Disordered" evidence="1">
    <location>
        <begin position="685"/>
        <end position="912"/>
    </location>
</feature>
<feature type="compositionally biased region" description="Gly residues" evidence="1">
    <location>
        <begin position="877"/>
        <end position="887"/>
    </location>
</feature>
<feature type="compositionally biased region" description="Basic and acidic residues" evidence="1">
    <location>
        <begin position="69"/>
        <end position="80"/>
    </location>
</feature>
<comment type="caution">
    <text evidence="3">The sequence shown here is derived from an EMBL/GenBank/DDBJ whole genome shotgun (WGS) entry which is preliminary data.</text>
</comment>
<dbReference type="AlphaFoldDB" id="A0A9P4SH18"/>
<dbReference type="GO" id="GO:1990380">
    <property type="term" value="F:K48-linked deubiquitinase activity"/>
    <property type="evidence" value="ECO:0007669"/>
    <property type="project" value="InterPro"/>
</dbReference>
<dbReference type="Pfam" id="PF04424">
    <property type="entry name" value="MINDY_DUB"/>
    <property type="match status" value="1"/>
</dbReference>
<feature type="compositionally biased region" description="Low complexity" evidence="1">
    <location>
        <begin position="732"/>
        <end position="746"/>
    </location>
</feature>
<evidence type="ECO:0000313" key="4">
    <source>
        <dbReference type="Proteomes" id="UP000799429"/>
    </source>
</evidence>
<dbReference type="PANTHER" id="PTHR18063:SF6">
    <property type="entry name" value="UBIQUITIN CARBOXYL-TERMINAL HYDROLASE"/>
    <property type="match status" value="1"/>
</dbReference>
<evidence type="ECO:0000313" key="3">
    <source>
        <dbReference type="EMBL" id="KAF2841672.1"/>
    </source>
</evidence>
<protein>
    <recommendedName>
        <fullName evidence="2">MINDY deubiquitinase domain-containing protein</fullName>
    </recommendedName>
</protein>
<dbReference type="GO" id="GO:0004843">
    <property type="term" value="F:cysteine-type deubiquitinase activity"/>
    <property type="evidence" value="ECO:0007669"/>
    <property type="project" value="InterPro"/>
</dbReference>
<feature type="compositionally biased region" description="Basic and acidic residues" evidence="1">
    <location>
        <begin position="767"/>
        <end position="782"/>
    </location>
</feature>
<feature type="compositionally biased region" description="Polar residues" evidence="1">
    <location>
        <begin position="235"/>
        <end position="268"/>
    </location>
</feature>
<feature type="compositionally biased region" description="Low complexity" evidence="1">
    <location>
        <begin position="888"/>
        <end position="901"/>
    </location>
</feature>
<feature type="compositionally biased region" description="Basic and acidic residues" evidence="1">
    <location>
        <begin position="269"/>
        <end position="278"/>
    </location>
</feature>
<dbReference type="GO" id="GO:0071944">
    <property type="term" value="C:cell periphery"/>
    <property type="evidence" value="ECO:0007669"/>
    <property type="project" value="TreeGrafter"/>
</dbReference>
<accession>A0A9P4SH18</accession>
<feature type="compositionally biased region" description="Polar residues" evidence="1">
    <location>
        <begin position="32"/>
        <end position="49"/>
    </location>
</feature>
<name>A0A9P4SH18_9PEZI</name>
<dbReference type="OrthoDB" id="10261212at2759"/>
<feature type="region of interest" description="Disordered" evidence="1">
    <location>
        <begin position="1"/>
        <end position="383"/>
    </location>
</feature>
<dbReference type="Proteomes" id="UP000799429">
    <property type="component" value="Unassembled WGS sequence"/>
</dbReference>
<feature type="compositionally biased region" description="Polar residues" evidence="1">
    <location>
        <begin position="56"/>
        <end position="68"/>
    </location>
</feature>
<dbReference type="PANTHER" id="PTHR18063">
    <property type="entry name" value="NF-E2 INDUCIBLE PROTEIN"/>
    <property type="match status" value="1"/>
</dbReference>
<dbReference type="InterPro" id="IPR033979">
    <property type="entry name" value="MINDY_domain"/>
</dbReference>
<sequence>MTIRRPGGDTGDLVPPPLSRAANDPPYPTEPTMFSASIPNTNNGEQNPQSIPPPTTSTGSNFTLTSIRNELHSPRPESDMHSINSGSDWEDSDDEELHKAPSLARDIKDLPAPLKVGGIQAPRQGREREAEQIPSALRVGPPGGAPALKRLQESLASDGGIYVPLGTSPHESSNVPLRSHNPYLRVQNTGQSSYFGGESSASIWGDSAPQSQSHSQFHSNFQSHPAELPSERTPVEQTSNMSLNNSNLDAPTSSSNQPPLIPTSTEQNNPHHEERHDSNASSEWNPGMDVSSLDAFTSRAHGLPSDHQRTPPPLSWDEQREGEETARTAAMLHTISLEDQPPKLPPRRSQEEQAPPKPPRPQLNVNEAASLTTRSEVETPNARVARQRKEHYQIKHIRWYDSVKRGIRPSPILTQSANGPCPLVALVNVLVLTTPVGIETALIDTLRTREQVSLGLLLDAVSDELVSRQHGTTTEDIPDMSELYKFLITLHTGMNVNPRFVASDGTDTDNDKLTRPIFNGRQKPGGFEQTFEMKLYSTFGVPLIHGWLPKSKSRAYEAFERSAKTYEDTQNILFGEEELEGKLRANGLTPQEQTLYEDLTAIKQFLALWPTQLSDHGLDIIATNLKPGEFAILFRNDHFSTLYKEPRSEQLLTLVTDAGYSTHDEIVWESLVDVSGRGSELYSGDFRPVSHADPADTAPAQGHPPLRSLLDDDSGWQTVPPRRSQHTPPPSSTVRQSSSAAVQQSRTEQEDHDLALALQLQEEEDDRALRAQESRRRQESHLSEQYLASSAPPRPQGQEPRPHIPPRRSNLPGPATANPARDDAPPPTYAAATASPPASPYSPGYADRQFRRGGPEMGWRPQSGVPPRVPLPRRGTAGSGQGMGPQGRGQVQQQQQQQQQQQGGGKDKCVVM</sequence>
<proteinExistence type="predicted"/>